<evidence type="ECO:0000313" key="1">
    <source>
        <dbReference type="EMBL" id="KZL22168.1"/>
    </source>
</evidence>
<organism evidence="1 2">
    <name type="scientific">Pseudovibrio axinellae</name>
    <dbReference type="NCBI Taxonomy" id="989403"/>
    <lineage>
        <taxon>Bacteria</taxon>
        <taxon>Pseudomonadati</taxon>
        <taxon>Pseudomonadota</taxon>
        <taxon>Alphaproteobacteria</taxon>
        <taxon>Hyphomicrobiales</taxon>
        <taxon>Stappiaceae</taxon>
        <taxon>Pseudovibrio</taxon>
    </lineage>
</organism>
<sequence>MQPIVGFTYVFSNYCLARIQRYVGLVYPGSYCLALRLLGFRYALCEMTT</sequence>
<reference evidence="1 2" key="1">
    <citation type="journal article" date="2016" name="Front. Microbiol.">
        <title>Comparative Genomic Analysis Reveals a Diverse Repertoire of Genes Involved in Prokaryote-Eukaryote Interactions within the Pseudovibrio Genus.</title>
        <authorList>
            <person name="Romano S."/>
            <person name="Fernandez-Guerra A."/>
            <person name="Reen F.J."/>
            <person name="Glockner F.O."/>
            <person name="Crowley S.P."/>
            <person name="O'Sullivan O."/>
            <person name="Cotter P.D."/>
            <person name="Adams C."/>
            <person name="Dobson A.D."/>
            <person name="O'Gara F."/>
        </authorList>
    </citation>
    <scope>NUCLEOTIDE SEQUENCE [LARGE SCALE GENOMIC DNA]</scope>
    <source>
        <strain evidence="1 2">Ad2</strain>
    </source>
</reference>
<name>A0A166BDZ1_9HYPH</name>
<accession>A0A166BDZ1</accession>
<keyword evidence="2" id="KW-1185">Reference proteome</keyword>
<dbReference type="PATRIC" id="fig|989403.3.peg.204"/>
<dbReference type="Proteomes" id="UP000076577">
    <property type="component" value="Unassembled WGS sequence"/>
</dbReference>
<comment type="caution">
    <text evidence="1">The sequence shown here is derived from an EMBL/GenBank/DDBJ whole genome shotgun (WGS) entry which is preliminary data.</text>
</comment>
<dbReference type="EMBL" id="LMCB01000001">
    <property type="protein sequence ID" value="KZL22168.1"/>
    <property type="molecule type" value="Genomic_DNA"/>
</dbReference>
<dbReference type="AlphaFoldDB" id="A0A166BDZ1"/>
<proteinExistence type="predicted"/>
<gene>
    <name evidence="1" type="ORF">PsAD2_00194</name>
</gene>
<dbReference type="STRING" id="989403.SAMN05421798_1035"/>
<protein>
    <submittedName>
        <fullName evidence="1">Uncharacterized protein</fullName>
    </submittedName>
</protein>
<evidence type="ECO:0000313" key="2">
    <source>
        <dbReference type="Proteomes" id="UP000076577"/>
    </source>
</evidence>